<dbReference type="InterPro" id="IPR019542">
    <property type="entry name" value="Enhancer_polycomb-like_N"/>
</dbReference>
<proteinExistence type="inferred from homology"/>
<evidence type="ECO:0000256" key="6">
    <source>
        <dbReference type="RuleBase" id="RU361124"/>
    </source>
</evidence>
<evidence type="ECO:0000313" key="10">
    <source>
        <dbReference type="Proteomes" id="UP001189624"/>
    </source>
</evidence>
<keyword evidence="10" id="KW-1185">Reference proteome</keyword>
<dbReference type="PANTHER" id="PTHR14898">
    <property type="entry name" value="ENHANCER OF POLYCOMB"/>
    <property type="match status" value="1"/>
</dbReference>
<dbReference type="GO" id="GO:0006357">
    <property type="term" value="P:regulation of transcription by RNA polymerase II"/>
    <property type="evidence" value="ECO:0007669"/>
    <property type="project" value="InterPro"/>
</dbReference>
<feature type="compositionally biased region" description="Basic and acidic residues" evidence="7">
    <location>
        <begin position="35"/>
        <end position="44"/>
    </location>
</feature>
<comment type="subcellular location">
    <subcellularLocation>
        <location evidence="1 6">Nucleus</location>
    </subcellularLocation>
</comment>
<name>A0AA86T0J7_9FABA</name>
<gene>
    <name evidence="9" type="ORF">AYBTSS11_LOCUS21322</name>
</gene>
<evidence type="ECO:0000313" key="9">
    <source>
        <dbReference type="EMBL" id="CAJ1967701.1"/>
    </source>
</evidence>
<dbReference type="GO" id="GO:0035267">
    <property type="term" value="C:NuA4 histone acetyltransferase complex"/>
    <property type="evidence" value="ECO:0007669"/>
    <property type="project" value="InterPro"/>
</dbReference>
<feature type="region of interest" description="Disordered" evidence="7">
    <location>
        <begin position="32"/>
        <end position="65"/>
    </location>
</feature>
<feature type="region of interest" description="Disordered" evidence="7">
    <location>
        <begin position="303"/>
        <end position="322"/>
    </location>
</feature>
<evidence type="ECO:0000256" key="4">
    <source>
        <dbReference type="ARBA" id="ARBA00023163"/>
    </source>
</evidence>
<dbReference type="GO" id="GO:0005634">
    <property type="term" value="C:nucleus"/>
    <property type="evidence" value="ECO:0007669"/>
    <property type="project" value="UniProtKB-SubCell"/>
</dbReference>
<dbReference type="Proteomes" id="UP001189624">
    <property type="component" value="Chromosome 7"/>
</dbReference>
<organism evidence="9 10">
    <name type="scientific">Sphenostylis stenocarpa</name>
    <dbReference type="NCBI Taxonomy" id="92480"/>
    <lineage>
        <taxon>Eukaryota</taxon>
        <taxon>Viridiplantae</taxon>
        <taxon>Streptophyta</taxon>
        <taxon>Embryophyta</taxon>
        <taxon>Tracheophyta</taxon>
        <taxon>Spermatophyta</taxon>
        <taxon>Magnoliopsida</taxon>
        <taxon>eudicotyledons</taxon>
        <taxon>Gunneridae</taxon>
        <taxon>Pentapetalae</taxon>
        <taxon>rosids</taxon>
        <taxon>fabids</taxon>
        <taxon>Fabales</taxon>
        <taxon>Fabaceae</taxon>
        <taxon>Papilionoideae</taxon>
        <taxon>50 kb inversion clade</taxon>
        <taxon>NPAAA clade</taxon>
        <taxon>indigoferoid/millettioid clade</taxon>
        <taxon>Phaseoleae</taxon>
        <taxon>Sphenostylis</taxon>
    </lineage>
</organism>
<comment type="similarity">
    <text evidence="2 6">Belongs to the enhancer of polycomb family.</text>
</comment>
<dbReference type="Gramene" id="rna-AYBTSS11_LOCUS21322">
    <property type="protein sequence ID" value="CAJ1967701.1"/>
    <property type="gene ID" value="gene-AYBTSS11_LOCUS21322"/>
</dbReference>
<reference evidence="9" key="1">
    <citation type="submission" date="2023-10" db="EMBL/GenBank/DDBJ databases">
        <authorList>
            <person name="Domelevo Entfellner J.-B."/>
        </authorList>
    </citation>
    <scope>NUCLEOTIDE SEQUENCE</scope>
</reference>
<feature type="compositionally biased region" description="Basic residues" evidence="7">
    <location>
        <begin position="305"/>
        <end position="318"/>
    </location>
</feature>
<keyword evidence="3 6" id="KW-0805">Transcription regulation</keyword>
<dbReference type="Pfam" id="PF10513">
    <property type="entry name" value="EPL1"/>
    <property type="match status" value="1"/>
</dbReference>
<feature type="domain" description="Enhancer of polycomb-like N-terminal" evidence="8">
    <location>
        <begin position="444"/>
        <end position="567"/>
    </location>
</feature>
<evidence type="ECO:0000259" key="8">
    <source>
        <dbReference type="Pfam" id="PF10513"/>
    </source>
</evidence>
<keyword evidence="5 6" id="KW-0539">Nucleus</keyword>
<keyword evidence="4 6" id="KW-0804">Transcription</keyword>
<evidence type="ECO:0000256" key="5">
    <source>
        <dbReference type="ARBA" id="ARBA00023242"/>
    </source>
</evidence>
<dbReference type="EMBL" id="OY731404">
    <property type="protein sequence ID" value="CAJ1967701.1"/>
    <property type="molecule type" value="Genomic_DNA"/>
</dbReference>
<dbReference type="AlphaFoldDB" id="A0AA86T0J7"/>
<dbReference type="InterPro" id="IPR024943">
    <property type="entry name" value="Enhancer_polycomb"/>
</dbReference>
<sequence>MPAAGMRRTTRVFGMKGADSARVLRSGRRLWPDSGEIKTKRSNDGDEWAPPPKAARLDAMASPRGGAKGRREEVVVDVPIKTIDRRFGIVYVRRRKGLKKDGSKRNVDVSFCVFSAVVSRCAGKSGRFLRLLASVVRYVKRVRVSPKKLSGFFMSRAINGVFASQGMQFVKGPPAVNSGVCKFFGLSVLVPLFFVDFAAVPLCFEYLHSAMFLRSIRRSLLLVYNPINVHCDVEEIESDDDLLDYQNEKQISSNTFKRDPSETGAVTSDVIEINDVLSLHSPVRVTTRAAGRNGQYRNMLNSRGIQKRRSSLRKRKARNPSMMSLRRNGAVVSELTGGRKSNSQLSGVTSSKKLRSLVNGSTTESLEDASSSLVDSKERLGLSSCSANILVSEIHQCYREEGAIVTLEMSASKEWLLTVKKDGLTRSTFKAEKVMRPCSSNRFSHAIMYSLGNGWKLEFTNRQDWNVFKDLYKKCSDHNIPSTTAKFIPVPGVREVSSYAESNNFPFHRPDTYISVFGDELTRAMTRTTANYDMDSEDEEWLKKFNSECQNHVSEDNFELIIDALEKVYYCNPDDMFDEKTAVNGCQDLGSKEVIEAVYNYWVRKRKQKRSLLLRVFQGHQSKRAPLIPKPLLRKRRSFKRQPSQFGRGNQPSVLKAFAAEQDAMEENAMLRIEEAKANANMSMELAIQKRKRAQSLAQNADLATYKATMLIRIAEAALTAESVDDAAAYFLD</sequence>
<evidence type="ECO:0000256" key="1">
    <source>
        <dbReference type="ARBA" id="ARBA00004123"/>
    </source>
</evidence>
<evidence type="ECO:0000256" key="7">
    <source>
        <dbReference type="SAM" id="MobiDB-lite"/>
    </source>
</evidence>
<evidence type="ECO:0000256" key="2">
    <source>
        <dbReference type="ARBA" id="ARBA00008035"/>
    </source>
</evidence>
<accession>A0AA86T0J7</accession>
<protein>
    <recommendedName>
        <fullName evidence="6">Enhancer of polycomb-like protein</fullName>
    </recommendedName>
</protein>
<evidence type="ECO:0000256" key="3">
    <source>
        <dbReference type="ARBA" id="ARBA00023015"/>
    </source>
</evidence>